<sequence length="435" mass="46560">MKRREFLKKSLATAGMLSLSTGIGMRNLAMAAGGDYKALVCVFLAGGNDSHNMLIPTFSTRYDEYSAAKGALAIDKSQLVNLAMDGELALGAHPALSPLSDLFNQGKMTAIINTGNLIAAGDRSAFEAKSVPSISRLGSHADMQAAKRSGFVGGEIDTGWAGRLLDTLASPVYDFSPGYSTGEETNFLLSNSYQQILLSESANINAFGLAEGLEQAFKDDMVVERTNLFRQQINLIKQQMLSSGAQLDPLLEAELSTSFPKSSLANNLSLVAKVLKGNAALNQQRQVFYVVQGGYDTHNNQLVAQDRLYQELAEALAAFQGELDASGLGSNVTTFTMSDFGRSQLTNGTGTAHGWAGHELVMGDAVIGGRYYGDMPDLIHDGNWSINNNGRMIPTTSADQVAATLAHWFGTPTDSLDNLFPNLANFNQKTLGFLS</sequence>
<evidence type="ECO:0000256" key="1">
    <source>
        <dbReference type="SAM" id="SignalP"/>
    </source>
</evidence>
<dbReference type="InterPro" id="IPR010869">
    <property type="entry name" value="DUF1501"/>
</dbReference>
<name>A0ABT1N1T7_9GAMM</name>
<feature type="signal peptide" evidence="1">
    <location>
        <begin position="1"/>
        <end position="31"/>
    </location>
</feature>
<dbReference type="Proteomes" id="UP001524460">
    <property type="component" value="Unassembled WGS sequence"/>
</dbReference>
<evidence type="ECO:0000313" key="3">
    <source>
        <dbReference type="Proteomes" id="UP001524460"/>
    </source>
</evidence>
<dbReference type="EMBL" id="JANEYT010000022">
    <property type="protein sequence ID" value="MCQ1058675.1"/>
    <property type="molecule type" value="Genomic_DNA"/>
</dbReference>
<dbReference type="PANTHER" id="PTHR43737">
    <property type="entry name" value="BLL7424 PROTEIN"/>
    <property type="match status" value="1"/>
</dbReference>
<gene>
    <name evidence="2" type="ORF">NHN17_11470</name>
</gene>
<evidence type="ECO:0000313" key="2">
    <source>
        <dbReference type="EMBL" id="MCQ1058675.1"/>
    </source>
</evidence>
<feature type="chain" id="PRO_5046860856" evidence="1">
    <location>
        <begin position="32"/>
        <end position="435"/>
    </location>
</feature>
<proteinExistence type="predicted"/>
<keyword evidence="3" id="KW-1185">Reference proteome</keyword>
<comment type="caution">
    <text evidence="2">The sequence shown here is derived from an EMBL/GenBank/DDBJ whole genome shotgun (WGS) entry which is preliminary data.</text>
</comment>
<reference evidence="2 3" key="1">
    <citation type="submission" date="2022-07" db="EMBL/GenBank/DDBJ databases">
        <title>Photobacterium pectinilyticum sp. nov., a marine bacterium isolated from surface seawater of Qingdao offshore.</title>
        <authorList>
            <person name="Wang X."/>
        </authorList>
    </citation>
    <scope>NUCLEOTIDE SEQUENCE [LARGE SCALE GENOMIC DNA]</scope>
    <source>
        <strain evidence="2 3">ZSDE20</strain>
    </source>
</reference>
<organism evidence="2 3">
    <name type="scientific">Photobacterium pectinilyticum</name>
    <dbReference type="NCBI Taxonomy" id="2906793"/>
    <lineage>
        <taxon>Bacteria</taxon>
        <taxon>Pseudomonadati</taxon>
        <taxon>Pseudomonadota</taxon>
        <taxon>Gammaproteobacteria</taxon>
        <taxon>Vibrionales</taxon>
        <taxon>Vibrionaceae</taxon>
        <taxon>Photobacterium</taxon>
    </lineage>
</organism>
<dbReference type="PROSITE" id="PS51318">
    <property type="entry name" value="TAT"/>
    <property type="match status" value="1"/>
</dbReference>
<protein>
    <submittedName>
        <fullName evidence="2">DUF1501 domain-containing protein</fullName>
    </submittedName>
</protein>
<accession>A0ABT1N1T7</accession>
<dbReference type="RefSeq" id="WP_255042663.1">
    <property type="nucleotide sequence ID" value="NZ_JANEYT010000022.1"/>
</dbReference>
<dbReference type="InterPro" id="IPR006311">
    <property type="entry name" value="TAT_signal"/>
</dbReference>
<dbReference type="Pfam" id="PF07394">
    <property type="entry name" value="DUF1501"/>
    <property type="match status" value="1"/>
</dbReference>
<keyword evidence="1" id="KW-0732">Signal</keyword>
<dbReference type="PANTHER" id="PTHR43737:SF1">
    <property type="entry name" value="DUF1501 DOMAIN-CONTAINING PROTEIN"/>
    <property type="match status" value="1"/>
</dbReference>